<evidence type="ECO:0000256" key="1">
    <source>
        <dbReference type="SAM" id="Phobius"/>
    </source>
</evidence>
<keyword evidence="1" id="KW-1133">Transmembrane helix</keyword>
<dbReference type="AlphaFoldDB" id="X0Z495"/>
<reference evidence="2" key="1">
    <citation type="journal article" date="2014" name="Front. Microbiol.">
        <title>High frequency of phylogenetically diverse reductive dehalogenase-homologous genes in deep subseafloor sedimentary metagenomes.</title>
        <authorList>
            <person name="Kawai M."/>
            <person name="Futagami T."/>
            <person name="Toyoda A."/>
            <person name="Takaki Y."/>
            <person name="Nishi S."/>
            <person name="Hori S."/>
            <person name="Arai W."/>
            <person name="Tsubouchi T."/>
            <person name="Morono Y."/>
            <person name="Uchiyama I."/>
            <person name="Ito T."/>
            <person name="Fujiyama A."/>
            <person name="Inagaki F."/>
            <person name="Takami H."/>
        </authorList>
    </citation>
    <scope>NUCLEOTIDE SEQUENCE</scope>
    <source>
        <strain evidence="2">Expedition CK06-06</strain>
    </source>
</reference>
<gene>
    <name evidence="2" type="ORF">S01H1_77938</name>
</gene>
<comment type="caution">
    <text evidence="2">The sequence shown here is derived from an EMBL/GenBank/DDBJ whole genome shotgun (WGS) entry which is preliminary data.</text>
</comment>
<protein>
    <submittedName>
        <fullName evidence="2">Uncharacterized protein</fullName>
    </submittedName>
</protein>
<evidence type="ECO:0000313" key="2">
    <source>
        <dbReference type="EMBL" id="GAG53242.1"/>
    </source>
</evidence>
<keyword evidence="1" id="KW-0812">Transmembrane</keyword>
<feature type="non-terminal residue" evidence="2">
    <location>
        <position position="163"/>
    </location>
</feature>
<organism evidence="2">
    <name type="scientific">marine sediment metagenome</name>
    <dbReference type="NCBI Taxonomy" id="412755"/>
    <lineage>
        <taxon>unclassified sequences</taxon>
        <taxon>metagenomes</taxon>
        <taxon>ecological metagenomes</taxon>
    </lineage>
</organism>
<name>X0Z495_9ZZZZ</name>
<keyword evidence="1" id="KW-0472">Membrane</keyword>
<proteinExistence type="predicted"/>
<accession>X0Z495</accession>
<feature type="transmembrane region" description="Helical" evidence="1">
    <location>
        <begin position="9"/>
        <end position="28"/>
    </location>
</feature>
<sequence>MINKLEKITVWIFLILALVITILGAVFLEGGITGAVTFTIDPNSSVEITLPAIIPEETPPVIEDTIPDIEETVPIIEDTLTEETILDTEEPLGIEPQGTFEIQQEEANASKCGYVSSSLTLTANVTNESTCFTINASDLTLDCDGFTINYSTAGTLGYGINNT</sequence>
<dbReference type="EMBL" id="BARS01052420">
    <property type="protein sequence ID" value="GAG53242.1"/>
    <property type="molecule type" value="Genomic_DNA"/>
</dbReference>